<dbReference type="InterPro" id="IPR001851">
    <property type="entry name" value="ABC_transp_permease"/>
</dbReference>
<evidence type="ECO:0000256" key="1">
    <source>
        <dbReference type="ARBA" id="ARBA00004651"/>
    </source>
</evidence>
<evidence type="ECO:0000256" key="4">
    <source>
        <dbReference type="ARBA" id="ARBA00022989"/>
    </source>
</evidence>
<protein>
    <submittedName>
        <fullName evidence="7">ABC transporter permease</fullName>
    </submittedName>
    <submittedName>
        <fullName evidence="8">Nucleoside ABC transporter membrane protein</fullName>
    </submittedName>
</protein>
<evidence type="ECO:0000313" key="7">
    <source>
        <dbReference type="EMBL" id="MZL68623.1"/>
    </source>
</evidence>
<name>A0AAQ1MB07_9FIRM</name>
<evidence type="ECO:0000256" key="5">
    <source>
        <dbReference type="ARBA" id="ARBA00023136"/>
    </source>
</evidence>
<dbReference type="Pfam" id="PF02653">
    <property type="entry name" value="BPD_transp_2"/>
    <property type="match status" value="1"/>
</dbReference>
<feature type="transmembrane region" description="Helical" evidence="6">
    <location>
        <begin position="62"/>
        <end position="83"/>
    </location>
</feature>
<feature type="transmembrane region" description="Helical" evidence="6">
    <location>
        <begin position="229"/>
        <end position="256"/>
    </location>
</feature>
<accession>A0AAQ1MB07</accession>
<evidence type="ECO:0000313" key="8">
    <source>
        <dbReference type="EMBL" id="SHF67024.1"/>
    </source>
</evidence>
<reference evidence="9" key="2">
    <citation type="submission" date="2016-11" db="EMBL/GenBank/DDBJ databases">
        <authorList>
            <person name="Jaros S."/>
            <person name="Januszkiewicz K."/>
            <person name="Wedrychowicz H."/>
        </authorList>
    </citation>
    <scope>NUCLEOTIDE SEQUENCE [LARGE SCALE GENOMIC DNA]</scope>
    <source>
        <strain evidence="9">DSM 4029</strain>
    </source>
</reference>
<dbReference type="EMBL" id="FQVY01000001">
    <property type="protein sequence ID" value="SHF67024.1"/>
    <property type="molecule type" value="Genomic_DNA"/>
</dbReference>
<evidence type="ECO:0000313" key="9">
    <source>
        <dbReference type="Proteomes" id="UP000184089"/>
    </source>
</evidence>
<keyword evidence="4 6" id="KW-1133">Transmembrane helix</keyword>
<proteinExistence type="predicted"/>
<keyword evidence="5 6" id="KW-0472">Membrane</keyword>
<feature type="transmembrane region" description="Helical" evidence="6">
    <location>
        <begin position="6"/>
        <end position="29"/>
    </location>
</feature>
<organism evidence="8 9">
    <name type="scientific">Bittarella massiliensis</name>
    <name type="common">ex Durand et al. 2017</name>
    <dbReference type="NCBI Taxonomy" id="1720313"/>
    <lineage>
        <taxon>Bacteria</taxon>
        <taxon>Bacillati</taxon>
        <taxon>Bacillota</taxon>
        <taxon>Clostridia</taxon>
        <taxon>Eubacteriales</taxon>
        <taxon>Oscillospiraceae</taxon>
        <taxon>Bittarella (ex Durand et al. 2017)</taxon>
    </lineage>
</organism>
<dbReference type="PANTHER" id="PTHR43370:SF1">
    <property type="entry name" value="GUANOSINE ABC TRANSPORTER PERMEASE PROTEIN NUPQ"/>
    <property type="match status" value="1"/>
</dbReference>
<comment type="caution">
    <text evidence="8">The sequence shown here is derived from an EMBL/GenBank/DDBJ whole genome shotgun (WGS) entry which is preliminary data.</text>
</comment>
<gene>
    <name evidence="7" type="ORF">GT747_02375</name>
    <name evidence="8" type="ORF">SAMN05444424_0274</name>
</gene>
<dbReference type="RefSeq" id="WP_021658361.1">
    <property type="nucleotide sequence ID" value="NZ_FQVY01000001.1"/>
</dbReference>
<evidence type="ECO:0000256" key="6">
    <source>
        <dbReference type="SAM" id="Phobius"/>
    </source>
</evidence>
<evidence type="ECO:0000256" key="2">
    <source>
        <dbReference type="ARBA" id="ARBA00022475"/>
    </source>
</evidence>
<keyword evidence="10" id="KW-1185">Reference proteome</keyword>
<reference evidence="7 10" key="3">
    <citation type="journal article" date="2019" name="Nat. Med.">
        <title>A library of human gut bacterial isolates paired with longitudinal multiomics data enables mechanistic microbiome research.</title>
        <authorList>
            <person name="Poyet M."/>
            <person name="Groussin M."/>
            <person name="Gibbons S.M."/>
            <person name="Avila-Pacheco J."/>
            <person name="Jiang X."/>
            <person name="Kearney S.M."/>
            <person name="Perrotta A.R."/>
            <person name="Berdy B."/>
            <person name="Zhao S."/>
            <person name="Lieberman T.D."/>
            <person name="Swanson P.K."/>
            <person name="Smith M."/>
            <person name="Roesemann S."/>
            <person name="Alexander J.E."/>
            <person name="Rich S.A."/>
            <person name="Livny J."/>
            <person name="Vlamakis H."/>
            <person name="Clish C."/>
            <person name="Bullock K."/>
            <person name="Deik A."/>
            <person name="Scott J."/>
            <person name="Pierce K.A."/>
            <person name="Xavier R.J."/>
            <person name="Alm E.J."/>
        </authorList>
    </citation>
    <scope>NUCLEOTIDE SEQUENCE [LARGE SCALE GENOMIC DNA]</scope>
    <source>
        <strain evidence="7 10">BIOML-A2</strain>
    </source>
</reference>
<feature type="transmembrane region" description="Helical" evidence="6">
    <location>
        <begin position="36"/>
        <end position="56"/>
    </location>
</feature>
<comment type="subcellular location">
    <subcellularLocation>
        <location evidence="1">Cell membrane</location>
        <topology evidence="1">Multi-pass membrane protein</topology>
    </subcellularLocation>
</comment>
<evidence type="ECO:0000256" key="3">
    <source>
        <dbReference type="ARBA" id="ARBA00022692"/>
    </source>
</evidence>
<feature type="transmembrane region" description="Helical" evidence="6">
    <location>
        <begin position="132"/>
        <end position="165"/>
    </location>
</feature>
<dbReference type="AlphaFoldDB" id="A0AAQ1MB07"/>
<dbReference type="GO" id="GO:0005886">
    <property type="term" value="C:plasma membrane"/>
    <property type="evidence" value="ECO:0007669"/>
    <property type="project" value="UniProtKB-SubCell"/>
</dbReference>
<keyword evidence="2" id="KW-1003">Cell membrane</keyword>
<dbReference type="PANTHER" id="PTHR43370">
    <property type="entry name" value="SUGAR ABC TRANSPORTER INTEGRAL MEMBRANE PROTEIN-RELATED"/>
    <property type="match status" value="1"/>
</dbReference>
<dbReference type="Proteomes" id="UP000184089">
    <property type="component" value="Unassembled WGS sequence"/>
</dbReference>
<keyword evidence="3 6" id="KW-0812">Transmembrane</keyword>
<reference evidence="8" key="1">
    <citation type="submission" date="2016-11" db="EMBL/GenBank/DDBJ databases">
        <authorList>
            <person name="Varghese N."/>
            <person name="Submissions S."/>
        </authorList>
    </citation>
    <scope>NUCLEOTIDE SEQUENCE</scope>
    <source>
        <strain evidence="8">DSM 4029</strain>
    </source>
</reference>
<dbReference type="EMBL" id="WWVX01000001">
    <property type="protein sequence ID" value="MZL68623.1"/>
    <property type="molecule type" value="Genomic_DNA"/>
</dbReference>
<dbReference type="CDD" id="cd06580">
    <property type="entry name" value="TM_PBP1_transp_TpRbsC_like"/>
    <property type="match status" value="1"/>
</dbReference>
<feature type="transmembrane region" description="Helical" evidence="6">
    <location>
        <begin position="90"/>
        <end position="112"/>
    </location>
</feature>
<sequence>MGFSVVSLIVSTLRMSIPLLIAGMGAVYASRSGMMAMGVESMMLFGAFGGVFTSYFTGNVLLGFLTGMVCGAAVGLLFGLLTVRFRLNQVIAGVGLNLFMGAITTVLMEVVWKSSGNSPQVASLTQAVRVPLLADIPVVGTIFSSLSINFYIALVLLVITQYVVFHTPFGLRLRMVGENPTAANTLGIPVRGYKYTAMLICGGCAGLAGAYLSLDQLNMFVQEMTAGRGFIVLVMMALGKYTPVGTVLAALLFGFADALQINLQQAFDVPSQLVQMMPYIVTILVLTFGIKHVKGPAGTGKLPEE</sequence>
<dbReference type="GO" id="GO:0022857">
    <property type="term" value="F:transmembrane transporter activity"/>
    <property type="evidence" value="ECO:0007669"/>
    <property type="project" value="InterPro"/>
</dbReference>
<dbReference type="Proteomes" id="UP000474718">
    <property type="component" value="Unassembled WGS sequence"/>
</dbReference>
<evidence type="ECO:0000313" key="10">
    <source>
        <dbReference type="Proteomes" id="UP000474718"/>
    </source>
</evidence>
<feature type="transmembrane region" description="Helical" evidence="6">
    <location>
        <begin position="276"/>
        <end position="293"/>
    </location>
</feature>